<evidence type="ECO:0000256" key="12">
    <source>
        <dbReference type="PIRNR" id="PIRNR006621"/>
    </source>
</evidence>
<dbReference type="PIRSF" id="PIRSF006621">
    <property type="entry name" value="Dus"/>
    <property type="match status" value="1"/>
</dbReference>
<organism evidence="16 17">
    <name type="scientific">Candidatus Avichristensenella intestinipullorum</name>
    <dbReference type="NCBI Taxonomy" id="2840693"/>
    <lineage>
        <taxon>Bacteria</taxon>
        <taxon>Bacillati</taxon>
        <taxon>Bacillota</taxon>
        <taxon>Clostridia</taxon>
        <taxon>Candidatus Avichristensenella</taxon>
    </lineage>
</organism>
<reference evidence="16" key="1">
    <citation type="submission" date="2020-10" db="EMBL/GenBank/DDBJ databases">
        <authorList>
            <person name="Gilroy R."/>
        </authorList>
    </citation>
    <scope>NUCLEOTIDE SEQUENCE</scope>
    <source>
        <strain evidence="16">ChiHile30-977</strain>
    </source>
</reference>
<evidence type="ECO:0000256" key="4">
    <source>
        <dbReference type="ARBA" id="ARBA00022630"/>
    </source>
</evidence>
<dbReference type="InterPro" id="IPR024036">
    <property type="entry name" value="tRNA-dHydroUridine_Synthase_C"/>
</dbReference>
<dbReference type="PANTHER" id="PTHR45846:SF1">
    <property type="entry name" value="TRNA-DIHYDROURIDINE(47) SYNTHASE [NAD(P)(+)]-LIKE"/>
    <property type="match status" value="1"/>
</dbReference>
<comment type="cofactor">
    <cofactor evidence="1 12 14">
        <name>FMN</name>
        <dbReference type="ChEBI" id="CHEBI:58210"/>
    </cofactor>
</comment>
<keyword evidence="7" id="KW-0521">NADP</keyword>
<feature type="binding site" evidence="14">
    <location>
        <position position="172"/>
    </location>
    <ligand>
        <name>FMN</name>
        <dbReference type="ChEBI" id="CHEBI:58210"/>
    </ligand>
</feature>
<dbReference type="PANTHER" id="PTHR45846">
    <property type="entry name" value="TRNA-DIHYDROURIDINE(47) SYNTHASE [NAD(P)(+)]-LIKE"/>
    <property type="match status" value="1"/>
</dbReference>
<evidence type="ECO:0000256" key="9">
    <source>
        <dbReference type="ARBA" id="ARBA00023002"/>
    </source>
</evidence>
<keyword evidence="5 12" id="KW-0288">FMN</keyword>
<evidence type="ECO:0000313" key="16">
    <source>
        <dbReference type="EMBL" id="HIQ62926.1"/>
    </source>
</evidence>
<feature type="active site" description="Proton donor" evidence="13">
    <location>
        <position position="103"/>
    </location>
</feature>
<evidence type="ECO:0000313" key="17">
    <source>
        <dbReference type="Proteomes" id="UP000886819"/>
    </source>
</evidence>
<dbReference type="GO" id="GO:0050660">
    <property type="term" value="F:flavin adenine dinucleotide binding"/>
    <property type="evidence" value="ECO:0007669"/>
    <property type="project" value="InterPro"/>
</dbReference>
<evidence type="ECO:0000256" key="5">
    <source>
        <dbReference type="ARBA" id="ARBA00022643"/>
    </source>
</evidence>
<evidence type="ECO:0000256" key="2">
    <source>
        <dbReference type="ARBA" id="ARBA00002790"/>
    </source>
</evidence>
<evidence type="ECO:0000256" key="1">
    <source>
        <dbReference type="ARBA" id="ARBA00001917"/>
    </source>
</evidence>
<dbReference type="InterPro" id="IPR004652">
    <property type="entry name" value="DusB-like"/>
</dbReference>
<sequence>MRVGALSLPDGAWLAPMAGITDFPFRLLCHRQGSAFAVSEMVSAKGFLCAPENLRAVENLLLRHPDEGPVGLQLFGHEPDVMEEAVRRLEGRGFASVDLNMGCPAPKIVSGGDGSALLRDLPLAARVLRAARRATRLPLTVKMRLGWDEEHIVAVPFARMAEAEGVDAIVVHGRTRAQQYAGRADWEAIARVKAAVSVPVVGNGDIFCGEDALSRLRESGCDAVMVGRGALGNPWIFAQIRAALAGEKAAAPDAHARVETALGHARALCEWKGERVAVREMRKHAAWYVRGLRGAAQARTRINTAGTLEALERALRDVEAAQEETG</sequence>
<evidence type="ECO:0000256" key="8">
    <source>
        <dbReference type="ARBA" id="ARBA00022884"/>
    </source>
</evidence>
<feature type="domain" description="DUS-like FMN-binding" evidence="15">
    <location>
        <begin position="14"/>
        <end position="316"/>
    </location>
</feature>
<dbReference type="InterPro" id="IPR013785">
    <property type="entry name" value="Aldolase_TIM"/>
</dbReference>
<evidence type="ECO:0000256" key="11">
    <source>
        <dbReference type="ARBA" id="ARBA00048802"/>
    </source>
</evidence>
<feature type="binding site" evidence="14">
    <location>
        <position position="73"/>
    </location>
    <ligand>
        <name>FMN</name>
        <dbReference type="ChEBI" id="CHEBI:58210"/>
    </ligand>
</feature>
<comment type="catalytic activity">
    <reaction evidence="10">
        <text>a 5,6-dihydrouridine in tRNA + NADP(+) = a uridine in tRNA + NADPH + H(+)</text>
        <dbReference type="Rhea" id="RHEA:23624"/>
        <dbReference type="Rhea" id="RHEA-COMP:13339"/>
        <dbReference type="Rhea" id="RHEA-COMP:13887"/>
        <dbReference type="ChEBI" id="CHEBI:15378"/>
        <dbReference type="ChEBI" id="CHEBI:57783"/>
        <dbReference type="ChEBI" id="CHEBI:58349"/>
        <dbReference type="ChEBI" id="CHEBI:65315"/>
        <dbReference type="ChEBI" id="CHEBI:74443"/>
    </reaction>
</comment>
<dbReference type="Gene3D" id="3.20.20.70">
    <property type="entry name" value="Aldolase class I"/>
    <property type="match status" value="1"/>
</dbReference>
<evidence type="ECO:0000256" key="6">
    <source>
        <dbReference type="ARBA" id="ARBA00022694"/>
    </source>
</evidence>
<dbReference type="EMBL" id="DVFI01000077">
    <property type="protein sequence ID" value="HIQ62926.1"/>
    <property type="molecule type" value="Genomic_DNA"/>
</dbReference>
<dbReference type="Gene3D" id="1.10.1200.80">
    <property type="entry name" value="Putative flavin oxidoreducatase, domain 2"/>
    <property type="match status" value="1"/>
</dbReference>
<proteinExistence type="inferred from homology"/>
<evidence type="ECO:0000256" key="3">
    <source>
        <dbReference type="ARBA" id="ARBA00022555"/>
    </source>
</evidence>
<keyword evidence="4 12" id="KW-0285">Flavoprotein</keyword>
<comment type="function">
    <text evidence="2 12">Catalyzes the synthesis of 5,6-dihydrouridine (D), a modified base found in the D-loop of most tRNAs, via the reduction of the C5-C6 double bond in target uridines.</text>
</comment>
<keyword evidence="6 12" id="KW-0819">tRNA processing</keyword>
<comment type="similarity">
    <text evidence="12">Belongs to the dus family.</text>
</comment>
<keyword evidence="14" id="KW-0547">Nucleotide-binding</keyword>
<name>A0A9D0YWZ6_9FIRM</name>
<dbReference type="Pfam" id="PF01207">
    <property type="entry name" value="Dus"/>
    <property type="match status" value="1"/>
</dbReference>
<keyword evidence="3" id="KW-0820">tRNA-binding</keyword>
<dbReference type="Proteomes" id="UP000886819">
    <property type="component" value="Unassembled WGS sequence"/>
</dbReference>
<keyword evidence="8" id="KW-0694">RNA-binding</keyword>
<evidence type="ECO:0000256" key="14">
    <source>
        <dbReference type="PIRSR" id="PIRSR006621-2"/>
    </source>
</evidence>
<dbReference type="AlphaFoldDB" id="A0A9D0YWZ6"/>
<feature type="binding site" evidence="14">
    <location>
        <begin position="227"/>
        <end position="228"/>
    </location>
    <ligand>
        <name>FMN</name>
        <dbReference type="ChEBI" id="CHEBI:58210"/>
    </ligand>
</feature>
<dbReference type="PROSITE" id="PS01136">
    <property type="entry name" value="UPF0034"/>
    <property type="match status" value="1"/>
</dbReference>
<reference evidence="16" key="2">
    <citation type="journal article" date="2021" name="PeerJ">
        <title>Extensive microbial diversity within the chicken gut microbiome revealed by metagenomics and culture.</title>
        <authorList>
            <person name="Gilroy R."/>
            <person name="Ravi A."/>
            <person name="Getino M."/>
            <person name="Pursley I."/>
            <person name="Horton D.L."/>
            <person name="Alikhan N.F."/>
            <person name="Baker D."/>
            <person name="Gharbi K."/>
            <person name="Hall N."/>
            <person name="Watson M."/>
            <person name="Adriaenssens E.M."/>
            <person name="Foster-Nyarko E."/>
            <person name="Jarju S."/>
            <person name="Secka A."/>
            <person name="Antonio M."/>
            <person name="Oren A."/>
            <person name="Chaudhuri R.R."/>
            <person name="La Ragione R."/>
            <person name="Hildebrand F."/>
            <person name="Pallen M.J."/>
        </authorList>
    </citation>
    <scope>NUCLEOTIDE SEQUENCE</scope>
    <source>
        <strain evidence="16">ChiHile30-977</strain>
    </source>
</reference>
<comment type="catalytic activity">
    <reaction evidence="11">
        <text>a 5,6-dihydrouridine in tRNA + NAD(+) = a uridine in tRNA + NADH + H(+)</text>
        <dbReference type="Rhea" id="RHEA:54452"/>
        <dbReference type="Rhea" id="RHEA-COMP:13339"/>
        <dbReference type="Rhea" id="RHEA-COMP:13887"/>
        <dbReference type="ChEBI" id="CHEBI:15378"/>
        <dbReference type="ChEBI" id="CHEBI:57540"/>
        <dbReference type="ChEBI" id="CHEBI:57945"/>
        <dbReference type="ChEBI" id="CHEBI:65315"/>
        <dbReference type="ChEBI" id="CHEBI:74443"/>
    </reaction>
</comment>
<feature type="binding site" evidence="14">
    <location>
        <position position="142"/>
    </location>
    <ligand>
        <name>FMN</name>
        <dbReference type="ChEBI" id="CHEBI:58210"/>
    </ligand>
</feature>
<dbReference type="SUPFAM" id="SSF51395">
    <property type="entry name" value="FMN-linked oxidoreductases"/>
    <property type="match status" value="1"/>
</dbReference>
<accession>A0A9D0YWZ6</accession>
<feature type="binding site" evidence="14">
    <location>
        <begin position="16"/>
        <end position="18"/>
    </location>
    <ligand>
        <name>FMN</name>
        <dbReference type="ChEBI" id="CHEBI:58210"/>
    </ligand>
</feature>
<dbReference type="EC" id="1.3.1.-" evidence="12"/>
<protein>
    <recommendedName>
        <fullName evidence="12">tRNA-dihydrouridine synthase</fullName>
        <ecNumber evidence="12">1.3.1.-</ecNumber>
    </recommendedName>
</protein>
<evidence type="ECO:0000256" key="10">
    <source>
        <dbReference type="ARBA" id="ARBA00048205"/>
    </source>
</evidence>
<comment type="caution">
    <text evidence="16">The sequence shown here is derived from an EMBL/GenBank/DDBJ whole genome shotgun (WGS) entry which is preliminary data.</text>
</comment>
<dbReference type="InterPro" id="IPR018517">
    <property type="entry name" value="tRNA_hU_synthase_CS"/>
</dbReference>
<evidence type="ECO:0000256" key="13">
    <source>
        <dbReference type="PIRSR" id="PIRSR006621-1"/>
    </source>
</evidence>
<dbReference type="InterPro" id="IPR035587">
    <property type="entry name" value="DUS-like_FMN-bd"/>
</dbReference>
<evidence type="ECO:0000259" key="15">
    <source>
        <dbReference type="Pfam" id="PF01207"/>
    </source>
</evidence>
<dbReference type="CDD" id="cd02801">
    <property type="entry name" value="DUS_like_FMN"/>
    <property type="match status" value="1"/>
</dbReference>
<dbReference type="NCBIfam" id="TIGR00737">
    <property type="entry name" value="nifR3_yhdG"/>
    <property type="match status" value="1"/>
</dbReference>
<evidence type="ECO:0000256" key="7">
    <source>
        <dbReference type="ARBA" id="ARBA00022857"/>
    </source>
</evidence>
<dbReference type="GO" id="GO:0017150">
    <property type="term" value="F:tRNA dihydrouridine synthase activity"/>
    <property type="evidence" value="ECO:0007669"/>
    <property type="project" value="InterPro"/>
</dbReference>
<dbReference type="InterPro" id="IPR001269">
    <property type="entry name" value="DUS_fam"/>
</dbReference>
<keyword evidence="9 12" id="KW-0560">Oxidoreductase</keyword>
<gene>
    <name evidence="16" type="primary">dusB</name>
    <name evidence="16" type="ORF">IAA66_04990</name>
</gene>
<dbReference type="GO" id="GO:0000049">
    <property type="term" value="F:tRNA binding"/>
    <property type="evidence" value="ECO:0007669"/>
    <property type="project" value="UniProtKB-KW"/>
</dbReference>